<keyword evidence="3 5" id="KW-0687">Ribonucleoprotein</keyword>
<evidence type="ECO:0000313" key="7">
    <source>
        <dbReference type="EMBL" id="SOH05273.1"/>
    </source>
</evidence>
<gene>
    <name evidence="7" type="primary">rpmG2</name>
    <name evidence="5 6" type="synonym">rpmG</name>
    <name evidence="6" type="ORF">KsCSTR_13570</name>
    <name evidence="7" type="ORF">KSMBR1_2790</name>
</gene>
<dbReference type="NCBIfam" id="NF001860">
    <property type="entry name" value="PRK00595.1"/>
    <property type="match status" value="1"/>
</dbReference>
<evidence type="ECO:0000256" key="4">
    <source>
        <dbReference type="ARBA" id="ARBA00035176"/>
    </source>
</evidence>
<evidence type="ECO:0000256" key="5">
    <source>
        <dbReference type="HAMAP-Rule" id="MF_00294"/>
    </source>
</evidence>
<dbReference type="GO" id="GO:0003735">
    <property type="term" value="F:structural constituent of ribosome"/>
    <property type="evidence" value="ECO:0007669"/>
    <property type="project" value="InterPro"/>
</dbReference>
<sequence>MREYITLVCRECSNRNYRTPKKAKQAEKLELKKFCKNCGRHVFHKEYKK</sequence>
<accession>A0A2C9CI84</accession>
<dbReference type="Proteomes" id="UP000221734">
    <property type="component" value="Chromosome Kuenenia_stuttgartiensis_MBR1"/>
</dbReference>
<dbReference type="RefSeq" id="WP_099325875.1">
    <property type="nucleotide sequence ID" value="NZ_CP049055.1"/>
</dbReference>
<dbReference type="SUPFAM" id="SSF57829">
    <property type="entry name" value="Zn-binding ribosomal proteins"/>
    <property type="match status" value="1"/>
</dbReference>
<dbReference type="InterPro" id="IPR011332">
    <property type="entry name" value="Ribosomal_zn-bd"/>
</dbReference>
<evidence type="ECO:0000256" key="3">
    <source>
        <dbReference type="ARBA" id="ARBA00023274"/>
    </source>
</evidence>
<dbReference type="GO" id="GO:1990904">
    <property type="term" value="C:ribonucleoprotein complex"/>
    <property type="evidence" value="ECO:0007669"/>
    <property type="project" value="UniProtKB-KW"/>
</dbReference>
<protein>
    <recommendedName>
        <fullName evidence="4 5">Large ribosomal subunit protein bL33</fullName>
    </recommendedName>
</protein>
<dbReference type="NCBIfam" id="NF001764">
    <property type="entry name" value="PRK00504.1"/>
    <property type="match status" value="1"/>
</dbReference>
<dbReference type="AlphaFoldDB" id="A0A2C9CI84"/>
<keyword evidence="2 5" id="KW-0689">Ribosomal protein</keyword>
<keyword evidence="8" id="KW-1185">Reference proteome</keyword>
<dbReference type="GO" id="GO:0005840">
    <property type="term" value="C:ribosome"/>
    <property type="evidence" value="ECO:0007669"/>
    <property type="project" value="UniProtKB-KW"/>
</dbReference>
<dbReference type="HAMAP" id="MF_00294">
    <property type="entry name" value="Ribosomal_bL33"/>
    <property type="match status" value="1"/>
</dbReference>
<evidence type="ECO:0000313" key="8">
    <source>
        <dbReference type="Proteomes" id="UP000221734"/>
    </source>
</evidence>
<dbReference type="Gene3D" id="2.20.28.120">
    <property type="entry name" value="Ribosomal protein L33"/>
    <property type="match status" value="1"/>
</dbReference>
<dbReference type="EMBL" id="LT934425">
    <property type="protein sequence ID" value="SOH05273.1"/>
    <property type="molecule type" value="Genomic_DNA"/>
</dbReference>
<proteinExistence type="inferred from homology"/>
<evidence type="ECO:0000256" key="2">
    <source>
        <dbReference type="ARBA" id="ARBA00022980"/>
    </source>
</evidence>
<dbReference type="KEGG" id="kst:KSMBR1_2790"/>
<reference evidence="7" key="2">
    <citation type="submission" date="2017-10" db="EMBL/GenBank/DDBJ databases">
        <authorList>
            <person name="Banno H."/>
            <person name="Chua N.-H."/>
        </authorList>
    </citation>
    <scope>NUCLEOTIDE SEQUENCE [LARGE SCALE GENOMIC DNA]</scope>
    <source>
        <strain evidence="7">Kuenenia_mbr1_ru-nijmegen</strain>
    </source>
</reference>
<dbReference type="NCBIfam" id="TIGR01023">
    <property type="entry name" value="rpmG_bact"/>
    <property type="match status" value="1"/>
</dbReference>
<name>A0A2C9CI84_KUEST</name>
<dbReference type="EMBL" id="CP049055">
    <property type="protein sequence ID" value="QII10736.1"/>
    <property type="molecule type" value="Genomic_DNA"/>
</dbReference>
<dbReference type="InterPro" id="IPR018264">
    <property type="entry name" value="Ribosomal_bL33_CS"/>
</dbReference>
<dbReference type="InterPro" id="IPR038584">
    <property type="entry name" value="Ribosomal_bL33_sf"/>
</dbReference>
<dbReference type="PROSITE" id="PS00582">
    <property type="entry name" value="RIBOSOMAL_L33"/>
    <property type="match status" value="1"/>
</dbReference>
<dbReference type="GO" id="GO:0005737">
    <property type="term" value="C:cytoplasm"/>
    <property type="evidence" value="ECO:0007669"/>
    <property type="project" value="UniProtKB-ARBA"/>
</dbReference>
<dbReference type="Proteomes" id="UP000501926">
    <property type="component" value="Chromosome"/>
</dbReference>
<reference evidence="8" key="1">
    <citation type="submission" date="2017-10" db="EMBL/GenBank/DDBJ databases">
        <authorList>
            <person name="Frank J."/>
        </authorList>
    </citation>
    <scope>NUCLEOTIDE SEQUENCE [LARGE SCALE GENOMIC DNA]</scope>
</reference>
<evidence type="ECO:0000313" key="6">
    <source>
        <dbReference type="EMBL" id="QII10736.1"/>
    </source>
</evidence>
<dbReference type="GO" id="GO:0006412">
    <property type="term" value="P:translation"/>
    <property type="evidence" value="ECO:0007669"/>
    <property type="project" value="UniProtKB-UniRule"/>
</dbReference>
<reference evidence="6 9" key="3">
    <citation type="submission" date="2020-02" db="EMBL/GenBank/DDBJ databases">
        <title>Newly sequenced genome of strain CSTR1 showed variability in Candidatus Kuenenia stuttgartiensis genomes.</title>
        <authorList>
            <person name="Ding C."/>
            <person name="Adrian L."/>
        </authorList>
    </citation>
    <scope>NUCLEOTIDE SEQUENCE [LARGE SCALE GENOMIC DNA]</scope>
    <source>
        <strain evidence="6 9">CSTR1</strain>
    </source>
</reference>
<evidence type="ECO:0000313" key="9">
    <source>
        <dbReference type="Proteomes" id="UP000501926"/>
    </source>
</evidence>
<organism evidence="7 8">
    <name type="scientific">Kuenenia stuttgartiensis</name>
    <dbReference type="NCBI Taxonomy" id="174633"/>
    <lineage>
        <taxon>Bacteria</taxon>
        <taxon>Pseudomonadati</taxon>
        <taxon>Planctomycetota</taxon>
        <taxon>Candidatus Brocadiia</taxon>
        <taxon>Candidatus Brocadiales</taxon>
        <taxon>Candidatus Brocadiaceae</taxon>
        <taxon>Candidatus Kuenenia</taxon>
    </lineage>
</organism>
<comment type="similarity">
    <text evidence="1 5">Belongs to the bacterial ribosomal protein bL33 family.</text>
</comment>
<dbReference type="InterPro" id="IPR001705">
    <property type="entry name" value="Ribosomal_bL33"/>
</dbReference>
<evidence type="ECO:0000256" key="1">
    <source>
        <dbReference type="ARBA" id="ARBA00007596"/>
    </source>
</evidence>
<dbReference type="Pfam" id="PF00471">
    <property type="entry name" value="Ribosomal_L33"/>
    <property type="match status" value="1"/>
</dbReference>